<evidence type="ECO:0000256" key="1">
    <source>
        <dbReference type="ARBA" id="ARBA00022723"/>
    </source>
</evidence>
<evidence type="ECO:0000313" key="8">
    <source>
        <dbReference type="Proteomes" id="UP001165065"/>
    </source>
</evidence>
<gene>
    <name evidence="7" type="ORF">TrCOL_g5898</name>
</gene>
<name>A0A9W7GP58_9STRA</name>
<proteinExistence type="predicted"/>
<dbReference type="Pfam" id="PF13499">
    <property type="entry name" value="EF-hand_7"/>
    <property type="match status" value="2"/>
</dbReference>
<evidence type="ECO:0000256" key="4">
    <source>
        <dbReference type="SAM" id="Coils"/>
    </source>
</evidence>
<dbReference type="InterPro" id="IPR002048">
    <property type="entry name" value="EF_hand_dom"/>
</dbReference>
<dbReference type="GO" id="GO:0005509">
    <property type="term" value="F:calcium ion binding"/>
    <property type="evidence" value="ECO:0007669"/>
    <property type="project" value="InterPro"/>
</dbReference>
<dbReference type="Pfam" id="PF13833">
    <property type="entry name" value="EF-hand_8"/>
    <property type="match status" value="2"/>
</dbReference>
<dbReference type="PROSITE" id="PS50222">
    <property type="entry name" value="EF_HAND_2"/>
    <property type="match status" value="5"/>
</dbReference>
<protein>
    <recommendedName>
        <fullName evidence="6">EF-hand domain-containing protein</fullName>
    </recommendedName>
</protein>
<keyword evidence="3" id="KW-0106">Calcium</keyword>
<feature type="compositionally biased region" description="Polar residues" evidence="5">
    <location>
        <begin position="998"/>
        <end position="1014"/>
    </location>
</feature>
<keyword evidence="1" id="KW-0479">Metal-binding</keyword>
<dbReference type="OrthoDB" id="26525at2759"/>
<dbReference type="InterPro" id="IPR011992">
    <property type="entry name" value="EF-hand-dom_pair"/>
</dbReference>
<sequence length="1014" mass="115428">MDGLPTSPDVHVSTKTATAAMTMNVLLPSLIRSKSTREHKKTTNQRVDEILLEAAAEKKKSAHFWDDTRRVKKALRCARLYNGNINDSIIKKSVQRKLDNEKEGWDPLASFTLTGNQSETASTRPREPIAFNKNHLQSAKEKLEQASENYDDFTSAALRRFDDKDIYPATLQDLLLRVFMIKFTLPECAAIVSEFDKDNSGSVDYAEFLTSFFQLAFNHKKELAMEHDYAAHKVREKMEKEEEVVKKKFADGQMVRVPENYNEEHLHIALDKVAVCSSLYDRSKGPHMHEFDSRQMDPTGFKQQLLRMFGIRLTLKELGALFEFFDADSSGLIDMTEFLLSFFQLASRGAKAKLRLEALKMGEGYTIPEPEVEDKNTKIAMAAMKRIRNDASRNPTFNLKASFDKFDRDGSGSISHEELRKIISSITKGGDYGELSETAVQCFIKIFDPNGDGEIKYDEFAYVFFNQRGSLKGGQRLDKEVQKNIERVVGNIERRRELQREAREEQSSNLDLTAKMRKNKPIIMTKSMIKTAVRVMDKVRQRTAKMSLKEAFNHFDIDSSGSISHDELVTAITEVSGKKLKGHENAAVIAMFDPNNDGSVHYDEFCWTFYNRRAAIKKMEQLMNFQQAADRVNTKHAKELVKKMQKIEARREDYLPRINFSQTDSNSTKTAKIASTLINSLQKTKKRISQSSLKQSRSATIIRCAEPEKEAGEATLGREFKAKILRYDMKWTALKELQALLYRKSTRNQHFIEMMHKDTFNNGMISRKDFTLMMVESLNEHNMQAHNRLYSCFDPDHDDQVFIGEIAVGLEAVGLVEGGAGKMMTHVFPLLVEAARAEEEEEEDGGGSVESRKHALEMRLNANVERIKFEKLVSAFLTVALRESDEAKISKAFRDAWENSGKGQHPPLMTRRDQPITLGGKYEDVNLEEFTAIVDENPELPQCIADLCAAIENALALQKATGPESEKKSSKKSTKKKSRRNKKKEMRSTNNGGPALHRSQTSFHMEGFQNSQRK</sequence>
<dbReference type="SMART" id="SM00054">
    <property type="entry name" value="EFh"/>
    <property type="match status" value="6"/>
</dbReference>
<dbReference type="AlphaFoldDB" id="A0A9W7GP58"/>
<evidence type="ECO:0000256" key="2">
    <source>
        <dbReference type="ARBA" id="ARBA00022737"/>
    </source>
</evidence>
<dbReference type="Proteomes" id="UP001165065">
    <property type="component" value="Unassembled WGS sequence"/>
</dbReference>
<reference evidence="8" key="1">
    <citation type="journal article" date="2023" name="Commun. Biol.">
        <title>Genome analysis of Parmales, the sister group of diatoms, reveals the evolutionary specialization of diatoms from phago-mixotrophs to photoautotrophs.</title>
        <authorList>
            <person name="Ban H."/>
            <person name="Sato S."/>
            <person name="Yoshikawa S."/>
            <person name="Yamada K."/>
            <person name="Nakamura Y."/>
            <person name="Ichinomiya M."/>
            <person name="Sato N."/>
            <person name="Blanc-Mathieu R."/>
            <person name="Endo H."/>
            <person name="Kuwata A."/>
            <person name="Ogata H."/>
        </authorList>
    </citation>
    <scope>NUCLEOTIDE SEQUENCE [LARGE SCALE GENOMIC DNA]</scope>
</reference>
<evidence type="ECO:0000256" key="5">
    <source>
        <dbReference type="SAM" id="MobiDB-lite"/>
    </source>
</evidence>
<accession>A0A9W7GP58</accession>
<dbReference type="PANTHER" id="PTHR45942">
    <property type="entry name" value="PROTEIN PHOSPATASE 3 REGULATORY SUBUNIT B ALPHA ISOFORM TYPE 1"/>
    <property type="match status" value="1"/>
</dbReference>
<feature type="domain" description="EF-hand" evidence="6">
    <location>
        <begin position="183"/>
        <end position="218"/>
    </location>
</feature>
<feature type="coiled-coil region" evidence="4">
    <location>
        <begin position="129"/>
        <end position="156"/>
    </location>
</feature>
<feature type="domain" description="EF-hand" evidence="6">
    <location>
        <begin position="313"/>
        <end position="348"/>
    </location>
</feature>
<dbReference type="PROSITE" id="PS00018">
    <property type="entry name" value="EF_HAND_1"/>
    <property type="match status" value="4"/>
</dbReference>
<keyword evidence="4" id="KW-0175">Coiled coil</keyword>
<evidence type="ECO:0000313" key="7">
    <source>
        <dbReference type="EMBL" id="GMI48499.1"/>
    </source>
</evidence>
<feature type="compositionally biased region" description="Basic residues" evidence="5">
    <location>
        <begin position="969"/>
        <end position="985"/>
    </location>
</feature>
<feature type="domain" description="EF-hand" evidence="6">
    <location>
        <begin position="394"/>
        <end position="429"/>
    </location>
</feature>
<comment type="caution">
    <text evidence="7">The sequence shown here is derived from an EMBL/GenBank/DDBJ whole genome shotgun (WGS) entry which is preliminary data.</text>
</comment>
<organism evidence="7 8">
    <name type="scientific">Triparma columacea</name>
    <dbReference type="NCBI Taxonomy" id="722753"/>
    <lineage>
        <taxon>Eukaryota</taxon>
        <taxon>Sar</taxon>
        <taxon>Stramenopiles</taxon>
        <taxon>Ochrophyta</taxon>
        <taxon>Bolidophyceae</taxon>
        <taxon>Parmales</taxon>
        <taxon>Triparmaceae</taxon>
        <taxon>Triparma</taxon>
    </lineage>
</organism>
<dbReference type="CDD" id="cd00051">
    <property type="entry name" value="EFh"/>
    <property type="match status" value="2"/>
</dbReference>
<keyword evidence="8" id="KW-1185">Reference proteome</keyword>
<evidence type="ECO:0000259" key="6">
    <source>
        <dbReference type="PROSITE" id="PS50222"/>
    </source>
</evidence>
<evidence type="ECO:0000256" key="3">
    <source>
        <dbReference type="ARBA" id="ARBA00022837"/>
    </source>
</evidence>
<keyword evidence="2" id="KW-0677">Repeat</keyword>
<dbReference type="EMBL" id="BRYA01000402">
    <property type="protein sequence ID" value="GMI48499.1"/>
    <property type="molecule type" value="Genomic_DNA"/>
</dbReference>
<feature type="domain" description="EF-hand" evidence="6">
    <location>
        <begin position="543"/>
        <end position="578"/>
    </location>
</feature>
<dbReference type="SUPFAM" id="SSF47473">
    <property type="entry name" value="EF-hand"/>
    <property type="match status" value="2"/>
</dbReference>
<dbReference type="InterPro" id="IPR018247">
    <property type="entry name" value="EF_Hand_1_Ca_BS"/>
</dbReference>
<dbReference type="Gene3D" id="1.10.238.10">
    <property type="entry name" value="EF-hand"/>
    <property type="match status" value="3"/>
</dbReference>
<feature type="domain" description="EF-hand" evidence="6">
    <location>
        <begin position="435"/>
        <end position="470"/>
    </location>
</feature>
<feature type="region of interest" description="Disordered" evidence="5">
    <location>
        <begin position="959"/>
        <end position="1014"/>
    </location>
</feature>